<evidence type="ECO:0000313" key="4">
    <source>
        <dbReference type="EMBL" id="KAJ3573301.1"/>
    </source>
</evidence>
<feature type="compositionally biased region" description="Low complexity" evidence="2">
    <location>
        <begin position="384"/>
        <end position="398"/>
    </location>
</feature>
<dbReference type="AlphaFoldDB" id="A0A9W8NG61"/>
<feature type="region of interest" description="Disordered" evidence="2">
    <location>
        <begin position="507"/>
        <end position="579"/>
    </location>
</feature>
<dbReference type="VEuPathDB" id="FungiDB:F4678DRAFT_485587"/>
<dbReference type="Proteomes" id="UP001148614">
    <property type="component" value="Unassembled WGS sequence"/>
</dbReference>
<accession>A0A9W8NG61</accession>
<feature type="region of interest" description="Disordered" evidence="2">
    <location>
        <begin position="374"/>
        <end position="399"/>
    </location>
</feature>
<dbReference type="PROSITE" id="PS50103">
    <property type="entry name" value="ZF_C3H1"/>
    <property type="match status" value="1"/>
</dbReference>
<feature type="compositionally biased region" description="Basic and acidic residues" evidence="2">
    <location>
        <begin position="374"/>
        <end position="383"/>
    </location>
</feature>
<keyword evidence="5" id="KW-1185">Reference proteome</keyword>
<sequence>MDVPLQTTSFDAISSSGLAIDSSSDLSYSPGPSHTSTRNTSPDCASTDASFGQSSPLISLSVASTIIEYESNTPPDRSIIMDKSSFQSVNDRRNKLVGERTPATQYPHVQQQQLTSPQLQLLRPNIQGPLGHHRSLTSANWRSPTSEDVIVPQHRMMYGPFDTVATVNLLQPPSVVTTPIPTARRDQHQYFQHAATSSTSCPSLGPLYDAQLDSSFAYCYDRGNGQYTRLIPADMLPPLQHIPALQHGYAGMVVVPQPRGLPPNGQWSNTEPIVLVRSPPTTPPSPADTIQSRIDNIVATTPSTTNHGNPGSSNNAITGHRRPKIYCDKWVHEGVCAFTQQGCKYKHEMPSDKLTQHQLGLFHGYPQWWKKHQADLSRQRDAPSSEAPKSSSQSSESKGVNEGYLIHLVGSTTGGGNVGCGNLTPDIGGQLAWRQDGEYSSDPQILATTSSNARTTTRGMSGAMRNAMTANTPDRNLSPCPISYGSPFGPIAPPARSNATVFIRTDGRRGAPAGQTSMASRSMPHDTRRNSPIGNVNATSTALATSNPYASLEALDDSNDQNPNESVSYTKPPHGNRLS</sequence>
<feature type="compositionally biased region" description="Polar residues" evidence="2">
    <location>
        <begin position="560"/>
        <end position="569"/>
    </location>
</feature>
<evidence type="ECO:0000259" key="3">
    <source>
        <dbReference type="PROSITE" id="PS50103"/>
    </source>
</evidence>
<feature type="zinc finger region" description="C3H1-type" evidence="1">
    <location>
        <begin position="321"/>
        <end position="350"/>
    </location>
</feature>
<dbReference type="EMBL" id="JANPWZ010000693">
    <property type="protein sequence ID" value="KAJ3573301.1"/>
    <property type="molecule type" value="Genomic_DNA"/>
</dbReference>
<keyword evidence="1" id="KW-0479">Metal-binding</keyword>
<feature type="compositionally biased region" description="Polar residues" evidence="2">
    <location>
        <begin position="530"/>
        <end position="549"/>
    </location>
</feature>
<comment type="caution">
    <text evidence="4">The sequence shown here is derived from an EMBL/GenBank/DDBJ whole genome shotgun (WGS) entry which is preliminary data.</text>
</comment>
<feature type="region of interest" description="Disordered" evidence="2">
    <location>
        <begin position="21"/>
        <end position="53"/>
    </location>
</feature>
<dbReference type="GO" id="GO:0008270">
    <property type="term" value="F:zinc ion binding"/>
    <property type="evidence" value="ECO:0007669"/>
    <property type="project" value="UniProtKB-KW"/>
</dbReference>
<keyword evidence="1" id="KW-0862">Zinc</keyword>
<gene>
    <name evidence="4" type="ORF">NPX13_g4750</name>
</gene>
<organism evidence="4 5">
    <name type="scientific">Xylaria arbuscula</name>
    <dbReference type="NCBI Taxonomy" id="114810"/>
    <lineage>
        <taxon>Eukaryota</taxon>
        <taxon>Fungi</taxon>
        <taxon>Dikarya</taxon>
        <taxon>Ascomycota</taxon>
        <taxon>Pezizomycotina</taxon>
        <taxon>Sordariomycetes</taxon>
        <taxon>Xylariomycetidae</taxon>
        <taxon>Xylariales</taxon>
        <taxon>Xylariaceae</taxon>
        <taxon>Xylaria</taxon>
    </lineage>
</organism>
<keyword evidence="1" id="KW-0863">Zinc-finger</keyword>
<feature type="domain" description="C3H1-type" evidence="3">
    <location>
        <begin position="321"/>
        <end position="350"/>
    </location>
</feature>
<evidence type="ECO:0000256" key="2">
    <source>
        <dbReference type="SAM" id="MobiDB-lite"/>
    </source>
</evidence>
<name>A0A9W8NG61_9PEZI</name>
<protein>
    <recommendedName>
        <fullName evidence="3">C3H1-type domain-containing protein</fullName>
    </recommendedName>
</protein>
<dbReference type="InterPro" id="IPR000571">
    <property type="entry name" value="Znf_CCCH"/>
</dbReference>
<proteinExistence type="predicted"/>
<evidence type="ECO:0000256" key="1">
    <source>
        <dbReference type="PROSITE-ProRule" id="PRU00723"/>
    </source>
</evidence>
<feature type="compositionally biased region" description="Low complexity" evidence="2">
    <location>
        <begin position="21"/>
        <end position="33"/>
    </location>
</feature>
<evidence type="ECO:0000313" key="5">
    <source>
        <dbReference type="Proteomes" id="UP001148614"/>
    </source>
</evidence>
<feature type="compositionally biased region" description="Polar residues" evidence="2">
    <location>
        <begin position="34"/>
        <end position="53"/>
    </location>
</feature>
<reference evidence="4" key="1">
    <citation type="submission" date="2022-07" db="EMBL/GenBank/DDBJ databases">
        <title>Genome Sequence of Xylaria arbuscula.</title>
        <authorList>
            <person name="Buettner E."/>
        </authorList>
    </citation>
    <scope>NUCLEOTIDE SEQUENCE</scope>
    <source>
        <strain evidence="4">VT107</strain>
    </source>
</reference>